<keyword evidence="7" id="KW-0406">Ion transport</keyword>
<dbReference type="Pfam" id="PF01545">
    <property type="entry name" value="Cation_efflux"/>
    <property type="match status" value="1"/>
</dbReference>
<feature type="region of interest" description="Disordered" evidence="9">
    <location>
        <begin position="194"/>
        <end position="220"/>
    </location>
</feature>
<keyword evidence="4 10" id="KW-0812">Transmembrane</keyword>
<protein>
    <submittedName>
        <fullName evidence="13">Uncharacterized protein</fullName>
    </submittedName>
</protein>
<dbReference type="SUPFAM" id="SSF160240">
    <property type="entry name" value="Cation efflux protein cytoplasmic domain-like"/>
    <property type="match status" value="1"/>
</dbReference>
<evidence type="ECO:0000313" key="13">
    <source>
        <dbReference type="EnsemblPlants" id="Kaladp0033s0050.1.v1.1.CDS.1"/>
    </source>
</evidence>
<evidence type="ECO:0000256" key="5">
    <source>
        <dbReference type="ARBA" id="ARBA00022906"/>
    </source>
</evidence>
<dbReference type="GO" id="GO:0005773">
    <property type="term" value="C:vacuole"/>
    <property type="evidence" value="ECO:0007669"/>
    <property type="project" value="TreeGrafter"/>
</dbReference>
<keyword evidence="14" id="KW-1185">Reference proteome</keyword>
<dbReference type="InterPro" id="IPR002524">
    <property type="entry name" value="Cation_efflux"/>
</dbReference>
<dbReference type="PANTHER" id="PTHR11562">
    <property type="entry name" value="CATION EFFLUX PROTEIN/ ZINC TRANSPORTER"/>
    <property type="match status" value="1"/>
</dbReference>
<evidence type="ECO:0000256" key="3">
    <source>
        <dbReference type="ARBA" id="ARBA00022448"/>
    </source>
</evidence>
<feature type="transmembrane region" description="Helical" evidence="10">
    <location>
        <begin position="132"/>
        <end position="152"/>
    </location>
</feature>
<feature type="transmembrane region" description="Helical" evidence="10">
    <location>
        <begin position="93"/>
        <end position="111"/>
    </location>
</feature>
<evidence type="ECO:0000259" key="12">
    <source>
        <dbReference type="Pfam" id="PF16916"/>
    </source>
</evidence>
<evidence type="ECO:0000256" key="1">
    <source>
        <dbReference type="ARBA" id="ARBA00004141"/>
    </source>
</evidence>
<organism evidence="13 14">
    <name type="scientific">Kalanchoe fedtschenkoi</name>
    <name type="common">Lavender scallops</name>
    <name type="synonym">South American air plant</name>
    <dbReference type="NCBI Taxonomy" id="63787"/>
    <lineage>
        <taxon>Eukaryota</taxon>
        <taxon>Viridiplantae</taxon>
        <taxon>Streptophyta</taxon>
        <taxon>Embryophyta</taxon>
        <taxon>Tracheophyta</taxon>
        <taxon>Spermatophyta</taxon>
        <taxon>Magnoliopsida</taxon>
        <taxon>eudicotyledons</taxon>
        <taxon>Gunneridae</taxon>
        <taxon>Pentapetalae</taxon>
        <taxon>Saxifragales</taxon>
        <taxon>Crassulaceae</taxon>
        <taxon>Kalanchoe</taxon>
    </lineage>
</organism>
<dbReference type="GO" id="GO:0005886">
    <property type="term" value="C:plasma membrane"/>
    <property type="evidence" value="ECO:0007669"/>
    <property type="project" value="TreeGrafter"/>
</dbReference>
<dbReference type="AlphaFoldDB" id="A0A7N0TDG3"/>
<proteinExistence type="inferred from homology"/>
<dbReference type="OMA" id="VNIMAYI"/>
<evidence type="ECO:0000256" key="6">
    <source>
        <dbReference type="ARBA" id="ARBA00022989"/>
    </source>
</evidence>
<keyword evidence="8 10" id="KW-0472">Membrane</keyword>
<dbReference type="InterPro" id="IPR058533">
    <property type="entry name" value="Cation_efflux_TM"/>
</dbReference>
<accession>A0A7N0TDG3</accession>
<evidence type="ECO:0000256" key="7">
    <source>
        <dbReference type="ARBA" id="ARBA00023065"/>
    </source>
</evidence>
<evidence type="ECO:0000259" key="11">
    <source>
        <dbReference type="Pfam" id="PF01545"/>
    </source>
</evidence>
<comment type="similarity">
    <text evidence="2">Belongs to the cation diffusion facilitator (CDF) transporter (TC 2.A.4) family. SLC30A subfamily.</text>
</comment>
<evidence type="ECO:0000256" key="8">
    <source>
        <dbReference type="ARBA" id="ARBA00023136"/>
    </source>
</evidence>
<dbReference type="InterPro" id="IPR050681">
    <property type="entry name" value="CDF/SLC30A"/>
</dbReference>
<dbReference type="Gene3D" id="1.20.1510.10">
    <property type="entry name" value="Cation efflux protein transmembrane domain"/>
    <property type="match status" value="1"/>
</dbReference>
<evidence type="ECO:0000313" key="14">
    <source>
        <dbReference type="Proteomes" id="UP000594263"/>
    </source>
</evidence>
<dbReference type="Proteomes" id="UP000594263">
    <property type="component" value="Unplaced"/>
</dbReference>
<dbReference type="SUPFAM" id="SSF161111">
    <property type="entry name" value="Cation efflux protein transmembrane domain-like"/>
    <property type="match status" value="1"/>
</dbReference>
<dbReference type="NCBIfam" id="TIGR01297">
    <property type="entry name" value="CDF"/>
    <property type="match status" value="1"/>
</dbReference>
<dbReference type="PANTHER" id="PTHR11562:SF54">
    <property type="entry name" value="METAL TOLERANCE PROTEIN B"/>
    <property type="match status" value="1"/>
</dbReference>
<keyword evidence="3" id="KW-0813">Transport</keyword>
<evidence type="ECO:0000256" key="2">
    <source>
        <dbReference type="ARBA" id="ARBA00008873"/>
    </source>
</evidence>
<feature type="transmembrane region" description="Helical" evidence="10">
    <location>
        <begin position="164"/>
        <end position="184"/>
    </location>
</feature>
<keyword evidence="5" id="KW-0862">Zinc</keyword>
<reference evidence="13" key="1">
    <citation type="submission" date="2021-01" db="UniProtKB">
        <authorList>
            <consortium name="EnsemblPlants"/>
        </authorList>
    </citation>
    <scope>IDENTIFICATION</scope>
</reference>
<dbReference type="EnsemblPlants" id="Kaladp0033s0050.1.v1.1">
    <property type="protein sequence ID" value="Kaladp0033s0050.1.v1.1.CDS.1"/>
    <property type="gene ID" value="Kaladp0033s0050.v1.1"/>
</dbReference>
<evidence type="ECO:0000256" key="10">
    <source>
        <dbReference type="SAM" id="Phobius"/>
    </source>
</evidence>
<feature type="transmembrane region" description="Helical" evidence="10">
    <location>
        <begin position="62"/>
        <end position="81"/>
    </location>
</feature>
<feature type="transmembrane region" description="Helical" evidence="10">
    <location>
        <begin position="247"/>
        <end position="269"/>
    </location>
</feature>
<keyword evidence="5" id="KW-0864">Zinc transport</keyword>
<comment type="subcellular location">
    <subcellularLocation>
        <location evidence="1">Membrane</location>
        <topology evidence="1">Multi-pass membrane protein</topology>
    </subcellularLocation>
</comment>
<evidence type="ECO:0000256" key="9">
    <source>
        <dbReference type="SAM" id="MobiDB-lite"/>
    </source>
</evidence>
<name>A0A7N0TDG3_KALFE</name>
<dbReference type="Gramene" id="Kaladp0033s0050.1.v1.1">
    <property type="protein sequence ID" value="Kaladp0033s0050.1.v1.1.CDS.1"/>
    <property type="gene ID" value="Kaladp0033s0050.v1.1"/>
</dbReference>
<dbReference type="InterPro" id="IPR036837">
    <property type="entry name" value="Cation_efflux_CTD_sf"/>
</dbReference>
<evidence type="ECO:0000256" key="4">
    <source>
        <dbReference type="ARBA" id="ARBA00022692"/>
    </source>
</evidence>
<feature type="domain" description="Cation efflux protein transmembrane" evidence="11">
    <location>
        <begin position="66"/>
        <end position="305"/>
    </location>
</feature>
<dbReference type="GO" id="GO:0005385">
    <property type="term" value="F:zinc ion transmembrane transporter activity"/>
    <property type="evidence" value="ECO:0007669"/>
    <property type="project" value="TreeGrafter"/>
</dbReference>
<dbReference type="InterPro" id="IPR027470">
    <property type="entry name" value="Cation_efflux_CTD"/>
</dbReference>
<dbReference type="Pfam" id="PF16916">
    <property type="entry name" value="ZT_dimer"/>
    <property type="match status" value="1"/>
</dbReference>
<keyword evidence="6 10" id="KW-1133">Transmembrane helix</keyword>
<feature type="domain" description="Cation efflux protein cytoplasmic" evidence="12">
    <location>
        <begin position="309"/>
        <end position="382"/>
    </location>
</feature>
<sequence>MEIEQVVLRTEDQHVAEMSKASQIIGIPTLAPSFSCAHVCAFSNQDAHLLESTERSKVSKKLSGLIALYIVFIAVEIFGGLRANSLAILTDAAHLLSDVAGVSISLFSVWASSWKATRRQSYGFNRLEVLGALASVQLIWLISGILIYEAVIRILHQQTKVNGGLMFGIAAVGFLINLIMATWLGHNHSHQGHGCGHHLSDNHHHDHEHHHHQEQSCVTTQEEEAHLVPNSHSPVKVLKLNINIQGAYLHVIADLIQSVGVMIAGAVIWAKPDWLLVDLVCTIVFSVFALSATISLLRNLFGILMEGTPDGLNVAKLEEDLKGINGVLDIHDLHVWALTAGKNVLSCHVRADPRISHLELLTIMTKHCVEIYKIDHVTIQME</sequence>
<feature type="transmembrane region" description="Helical" evidence="10">
    <location>
        <begin position="275"/>
        <end position="297"/>
    </location>
</feature>
<dbReference type="InterPro" id="IPR027469">
    <property type="entry name" value="Cation_efflux_TMD_sf"/>
</dbReference>